<dbReference type="Proteomes" id="UP001148838">
    <property type="component" value="Unassembled WGS sequence"/>
</dbReference>
<reference evidence="1 2" key="1">
    <citation type="journal article" date="2022" name="Allergy">
        <title>Genome assembly and annotation of Periplaneta americana reveal a comprehensive cockroach allergen profile.</title>
        <authorList>
            <person name="Wang L."/>
            <person name="Xiong Q."/>
            <person name="Saelim N."/>
            <person name="Wang L."/>
            <person name="Nong W."/>
            <person name="Wan A.T."/>
            <person name="Shi M."/>
            <person name="Liu X."/>
            <person name="Cao Q."/>
            <person name="Hui J.H.L."/>
            <person name="Sookrung N."/>
            <person name="Leung T.F."/>
            <person name="Tungtrongchitr A."/>
            <person name="Tsui S.K.W."/>
        </authorList>
    </citation>
    <scope>NUCLEOTIDE SEQUENCE [LARGE SCALE GENOMIC DNA]</scope>
    <source>
        <strain evidence="1">PWHHKU_190912</strain>
    </source>
</reference>
<keyword evidence="2" id="KW-1185">Reference proteome</keyword>
<accession>A0ABQ8SKM4</accession>
<organism evidence="1 2">
    <name type="scientific">Periplaneta americana</name>
    <name type="common">American cockroach</name>
    <name type="synonym">Blatta americana</name>
    <dbReference type="NCBI Taxonomy" id="6978"/>
    <lineage>
        <taxon>Eukaryota</taxon>
        <taxon>Metazoa</taxon>
        <taxon>Ecdysozoa</taxon>
        <taxon>Arthropoda</taxon>
        <taxon>Hexapoda</taxon>
        <taxon>Insecta</taxon>
        <taxon>Pterygota</taxon>
        <taxon>Neoptera</taxon>
        <taxon>Polyneoptera</taxon>
        <taxon>Dictyoptera</taxon>
        <taxon>Blattodea</taxon>
        <taxon>Blattoidea</taxon>
        <taxon>Blattidae</taxon>
        <taxon>Blattinae</taxon>
        <taxon>Periplaneta</taxon>
    </lineage>
</organism>
<name>A0ABQ8SKM4_PERAM</name>
<evidence type="ECO:0000313" key="1">
    <source>
        <dbReference type="EMBL" id="KAJ4434667.1"/>
    </source>
</evidence>
<dbReference type="EMBL" id="JAJSOF020000025">
    <property type="protein sequence ID" value="KAJ4434667.1"/>
    <property type="molecule type" value="Genomic_DNA"/>
</dbReference>
<sequence length="173" mass="19328">MAGLCEGGNEPSGSLKATPAMCEVRSVIKFLNAQGIPPIEIDRQLCQVYEPNVMSKKMLHCSTRSSVMMVGLPLRSSHSSRNIFLQQRAISPSKIQQTTLEEGVQRGEGCYHVELTSEFRCCFMKHNFAMPDLRITLIIQLDVSPINRLSPLPRSPPVRRQAAFGEYYGMVVD</sequence>
<comment type="caution">
    <text evidence="1">The sequence shown here is derived from an EMBL/GenBank/DDBJ whole genome shotgun (WGS) entry which is preliminary data.</text>
</comment>
<evidence type="ECO:0000313" key="2">
    <source>
        <dbReference type="Proteomes" id="UP001148838"/>
    </source>
</evidence>
<protein>
    <submittedName>
        <fullName evidence="1">Uncharacterized protein</fullName>
    </submittedName>
</protein>
<proteinExistence type="predicted"/>
<gene>
    <name evidence="1" type="ORF">ANN_23234</name>
</gene>